<reference evidence="8 9" key="1">
    <citation type="submission" date="2024-03" db="EMBL/GenBank/DDBJ databases">
        <title>The genome assembly and annotation of the cricket Gryllus longicercus Weissman &amp; Gray.</title>
        <authorList>
            <person name="Szrajer S."/>
            <person name="Gray D."/>
            <person name="Ylla G."/>
        </authorList>
    </citation>
    <scope>NUCLEOTIDE SEQUENCE [LARGE SCALE GENOMIC DNA]</scope>
    <source>
        <strain evidence="8">DAG 2021-001</strain>
        <tissue evidence="8">Whole body minus gut</tissue>
    </source>
</reference>
<keyword evidence="9" id="KW-1185">Reference proteome</keyword>
<keyword evidence="5 6" id="KW-0687">Ribonucleoprotein</keyword>
<sequence length="208" mass="23947">MGISRDHWHKRRATGGKRKPLRKKRKFELGRPAANTKLGARRIHTVRTRGGNKKYRALRLDQGNFAWGSEGVARKTRIIDVVYNASNNELVRTKTLVKNAIVVIDAVPFRQWYEAHYALPLGRKKTAKLTEEEEEVLNKKRSKKAEKKYKTRQKTAKVEPALEEQFQASRILACISSRPGQCGRADGYILEGKELEFYMRKIKAKKGK</sequence>
<feature type="region of interest" description="Disordered" evidence="7">
    <location>
        <begin position="1"/>
        <end position="23"/>
    </location>
</feature>
<evidence type="ECO:0000256" key="2">
    <source>
        <dbReference type="ARBA" id="ARBA00005257"/>
    </source>
</evidence>
<dbReference type="PANTHER" id="PTHR10394">
    <property type="entry name" value="40S RIBOSOMAL PROTEIN S8"/>
    <property type="match status" value="1"/>
</dbReference>
<comment type="caution">
    <text evidence="8">The sequence shown here is derived from an EMBL/GenBank/DDBJ whole genome shotgun (WGS) entry which is preliminary data.</text>
</comment>
<comment type="subcellular location">
    <subcellularLocation>
        <location evidence="1">Cytoplasm</location>
    </subcellularLocation>
</comment>
<dbReference type="EMBL" id="JAZDUA010000203">
    <property type="protein sequence ID" value="KAK7864407.1"/>
    <property type="molecule type" value="Genomic_DNA"/>
</dbReference>
<dbReference type="FunFam" id="3.10.290.70:FF:000004">
    <property type="entry name" value="40S ribosomal protein S8"/>
    <property type="match status" value="1"/>
</dbReference>
<dbReference type="InterPro" id="IPR001047">
    <property type="entry name" value="Ribosomal_eS8"/>
</dbReference>
<evidence type="ECO:0000256" key="6">
    <source>
        <dbReference type="RuleBase" id="RU000669"/>
    </source>
</evidence>
<dbReference type="FunFam" id="3.10.290.70:FF:000005">
    <property type="entry name" value="40S ribosomal protein S8"/>
    <property type="match status" value="1"/>
</dbReference>
<dbReference type="Proteomes" id="UP001378592">
    <property type="component" value="Unassembled WGS sequence"/>
</dbReference>
<dbReference type="CDD" id="cd11380">
    <property type="entry name" value="Ribosomal_S8e_like"/>
    <property type="match status" value="1"/>
</dbReference>
<dbReference type="Gene3D" id="3.10.290.70">
    <property type="match status" value="2"/>
</dbReference>
<dbReference type="PROSITE" id="PS01193">
    <property type="entry name" value="RIBOSOMAL_S8E"/>
    <property type="match status" value="1"/>
</dbReference>
<evidence type="ECO:0000313" key="8">
    <source>
        <dbReference type="EMBL" id="KAK7864407.1"/>
    </source>
</evidence>
<dbReference type="GO" id="GO:1990904">
    <property type="term" value="C:ribonucleoprotein complex"/>
    <property type="evidence" value="ECO:0007669"/>
    <property type="project" value="UniProtKB-KW"/>
</dbReference>
<gene>
    <name evidence="8" type="ORF">R5R35_000449</name>
</gene>
<name>A0AAN9VP44_9ORTH</name>
<dbReference type="Pfam" id="PF01201">
    <property type="entry name" value="Ribosomal_S8e"/>
    <property type="match status" value="1"/>
</dbReference>
<feature type="compositionally biased region" description="Basic residues" evidence="7">
    <location>
        <begin position="7"/>
        <end position="23"/>
    </location>
</feature>
<dbReference type="InterPro" id="IPR018283">
    <property type="entry name" value="Ribosomal_eS8_CS"/>
</dbReference>
<evidence type="ECO:0000256" key="3">
    <source>
        <dbReference type="ARBA" id="ARBA00022490"/>
    </source>
</evidence>
<evidence type="ECO:0000256" key="5">
    <source>
        <dbReference type="ARBA" id="ARBA00023274"/>
    </source>
</evidence>
<dbReference type="AlphaFoldDB" id="A0AAN9VP44"/>
<protein>
    <recommendedName>
        <fullName evidence="6">40S ribosomal protein S8</fullName>
    </recommendedName>
</protein>
<organism evidence="8 9">
    <name type="scientific">Gryllus longicercus</name>
    <dbReference type="NCBI Taxonomy" id="2509291"/>
    <lineage>
        <taxon>Eukaryota</taxon>
        <taxon>Metazoa</taxon>
        <taxon>Ecdysozoa</taxon>
        <taxon>Arthropoda</taxon>
        <taxon>Hexapoda</taxon>
        <taxon>Insecta</taxon>
        <taxon>Pterygota</taxon>
        <taxon>Neoptera</taxon>
        <taxon>Polyneoptera</taxon>
        <taxon>Orthoptera</taxon>
        <taxon>Ensifera</taxon>
        <taxon>Gryllidea</taxon>
        <taxon>Grylloidea</taxon>
        <taxon>Gryllidae</taxon>
        <taxon>Gryllinae</taxon>
        <taxon>Gryllus</taxon>
    </lineage>
</organism>
<keyword evidence="3" id="KW-0963">Cytoplasm</keyword>
<dbReference type="GO" id="GO:0003735">
    <property type="term" value="F:structural constituent of ribosome"/>
    <property type="evidence" value="ECO:0007669"/>
    <property type="project" value="InterPro"/>
</dbReference>
<keyword evidence="4 6" id="KW-0689">Ribosomal protein</keyword>
<evidence type="ECO:0000256" key="7">
    <source>
        <dbReference type="SAM" id="MobiDB-lite"/>
    </source>
</evidence>
<dbReference type="GO" id="GO:0006412">
    <property type="term" value="P:translation"/>
    <property type="evidence" value="ECO:0007669"/>
    <property type="project" value="InterPro"/>
</dbReference>
<proteinExistence type="inferred from homology"/>
<evidence type="ECO:0000256" key="4">
    <source>
        <dbReference type="ARBA" id="ARBA00022980"/>
    </source>
</evidence>
<accession>A0AAN9VP44</accession>
<comment type="similarity">
    <text evidence="2 6">Belongs to the eukaryotic ribosomal protein eS8 family.</text>
</comment>
<dbReference type="GO" id="GO:0005737">
    <property type="term" value="C:cytoplasm"/>
    <property type="evidence" value="ECO:0007669"/>
    <property type="project" value="UniProtKB-SubCell"/>
</dbReference>
<dbReference type="GO" id="GO:0005840">
    <property type="term" value="C:ribosome"/>
    <property type="evidence" value="ECO:0007669"/>
    <property type="project" value="UniProtKB-KW"/>
</dbReference>
<evidence type="ECO:0000256" key="1">
    <source>
        <dbReference type="ARBA" id="ARBA00004496"/>
    </source>
</evidence>
<dbReference type="NCBIfam" id="TIGR00307">
    <property type="entry name" value="eS8"/>
    <property type="match status" value="1"/>
</dbReference>
<dbReference type="InterPro" id="IPR022309">
    <property type="entry name" value="Ribosomal_Se8/biogenesis_NSA2"/>
</dbReference>
<evidence type="ECO:0000313" key="9">
    <source>
        <dbReference type="Proteomes" id="UP001378592"/>
    </source>
</evidence>